<comment type="caution">
    <text evidence="3">The sequence shown here is derived from an EMBL/GenBank/DDBJ whole genome shotgun (WGS) entry which is preliminary data.</text>
</comment>
<dbReference type="PANTHER" id="PTHR43037">
    <property type="entry name" value="UNNAMED PRODUCT-RELATED"/>
    <property type="match status" value="1"/>
</dbReference>
<gene>
    <name evidence="3" type="ORF">AB1Y20_015482</name>
</gene>
<dbReference type="Proteomes" id="UP001515480">
    <property type="component" value="Unassembled WGS sequence"/>
</dbReference>
<evidence type="ECO:0008006" key="5">
    <source>
        <dbReference type="Google" id="ProtNLM"/>
    </source>
</evidence>
<dbReference type="AlphaFoldDB" id="A0AB34K1M2"/>
<proteinExistence type="predicted"/>
<dbReference type="EMBL" id="JBGBPQ010000003">
    <property type="protein sequence ID" value="KAL1526786.1"/>
    <property type="molecule type" value="Genomic_DNA"/>
</dbReference>
<evidence type="ECO:0000256" key="2">
    <source>
        <dbReference type="ARBA" id="ARBA00022801"/>
    </source>
</evidence>
<sequence length="314" mass="33796">MECGQPALLRVSERQYLLRLPARCSPSETFPLLVLLHCYGCTAWQELSKYQSAADEYGFALAIPKGIANSWNAPSCCGPAKQMALDDVGFIDRVVEDASRKIKIAPSAIYAAGFSNGGFLASTLPSASRIHWAGLSMAAGHEYDVRAPSPTPVFIHHCSTDEKVLIDGCCEGHQRCCCGIGWHLKQCTSAIALFGAWLKLNKCVASHSLREPEGSACSVGVGCAANVTLCVHGGGCEHADWVDRFPAASSVLVFFAREACVVHGGQFSTTAYRQPICSCADGRSSRWCLDGTPGAARPDWHEHKILRQHRGGEL</sequence>
<reference evidence="3 4" key="1">
    <citation type="journal article" date="2024" name="Science">
        <title>Giant polyketide synthase enzymes in the biosynthesis of giant marine polyether toxins.</title>
        <authorList>
            <person name="Fallon T.R."/>
            <person name="Shende V.V."/>
            <person name="Wierzbicki I.H."/>
            <person name="Pendleton A.L."/>
            <person name="Watervoot N.F."/>
            <person name="Auber R.P."/>
            <person name="Gonzalez D.J."/>
            <person name="Wisecaver J.H."/>
            <person name="Moore B.S."/>
        </authorList>
    </citation>
    <scope>NUCLEOTIDE SEQUENCE [LARGE SCALE GENOMIC DNA]</scope>
    <source>
        <strain evidence="3 4">12B1</strain>
    </source>
</reference>
<dbReference type="InterPro" id="IPR029058">
    <property type="entry name" value="AB_hydrolase_fold"/>
</dbReference>
<evidence type="ECO:0000256" key="1">
    <source>
        <dbReference type="ARBA" id="ARBA00022729"/>
    </source>
</evidence>
<keyword evidence="2" id="KW-0378">Hydrolase</keyword>
<protein>
    <recommendedName>
        <fullName evidence="5">Feruloyl esterase</fullName>
    </recommendedName>
</protein>
<organism evidence="3 4">
    <name type="scientific">Prymnesium parvum</name>
    <name type="common">Toxic golden alga</name>
    <dbReference type="NCBI Taxonomy" id="97485"/>
    <lineage>
        <taxon>Eukaryota</taxon>
        <taxon>Haptista</taxon>
        <taxon>Haptophyta</taxon>
        <taxon>Prymnesiophyceae</taxon>
        <taxon>Prymnesiales</taxon>
        <taxon>Prymnesiaceae</taxon>
        <taxon>Prymnesium</taxon>
    </lineage>
</organism>
<dbReference type="PANTHER" id="PTHR43037:SF5">
    <property type="entry name" value="FERULOYL ESTERASE"/>
    <property type="match status" value="1"/>
</dbReference>
<dbReference type="SUPFAM" id="SSF53474">
    <property type="entry name" value="alpha/beta-Hydrolases"/>
    <property type="match status" value="1"/>
</dbReference>
<name>A0AB34K1M2_PRYPA</name>
<evidence type="ECO:0000313" key="3">
    <source>
        <dbReference type="EMBL" id="KAL1526786.1"/>
    </source>
</evidence>
<evidence type="ECO:0000313" key="4">
    <source>
        <dbReference type="Proteomes" id="UP001515480"/>
    </source>
</evidence>
<dbReference type="Gene3D" id="3.40.50.1820">
    <property type="entry name" value="alpha/beta hydrolase"/>
    <property type="match status" value="1"/>
</dbReference>
<keyword evidence="1" id="KW-0732">Signal</keyword>
<keyword evidence="4" id="KW-1185">Reference proteome</keyword>
<accession>A0AB34K1M2</accession>
<dbReference type="GO" id="GO:0016787">
    <property type="term" value="F:hydrolase activity"/>
    <property type="evidence" value="ECO:0007669"/>
    <property type="project" value="UniProtKB-KW"/>
</dbReference>
<dbReference type="InterPro" id="IPR050955">
    <property type="entry name" value="Plant_Biomass_Hydrol_Est"/>
</dbReference>